<dbReference type="PANTHER" id="PTHR33678">
    <property type="entry name" value="BLL1576 PROTEIN"/>
    <property type="match status" value="1"/>
</dbReference>
<gene>
    <name evidence="2" type="ORF">FS320_41615</name>
</gene>
<dbReference type="OrthoDB" id="8241751at2"/>
<reference evidence="2 3" key="1">
    <citation type="journal article" date="2019" name="Syst. Appl. Microbiol.">
        <title>Microvirga tunisiensis sp. nov., a root nodule symbiotic bacterium isolated from Lupinus micranthus and L. luteus grown in Northern Tunisia.</title>
        <authorList>
            <person name="Msaddak A."/>
            <person name="Rejili M."/>
            <person name="Duran D."/>
            <person name="Mars M."/>
            <person name="Palacios J.M."/>
            <person name="Ruiz-Argueso T."/>
            <person name="Rey L."/>
            <person name="Imperial J."/>
        </authorList>
    </citation>
    <scope>NUCLEOTIDE SEQUENCE [LARGE SCALE GENOMIC DNA]</scope>
    <source>
        <strain evidence="2 3">Lmie10</strain>
    </source>
</reference>
<keyword evidence="3" id="KW-1185">Reference proteome</keyword>
<name>A0A5N7MW47_9HYPH</name>
<dbReference type="AlphaFoldDB" id="A0A5N7MW47"/>
<dbReference type="InterPro" id="IPR004291">
    <property type="entry name" value="Transposase_IS66_central"/>
</dbReference>
<comment type="caution">
    <text evidence="2">The sequence shown here is derived from an EMBL/GenBank/DDBJ whole genome shotgun (WGS) entry which is preliminary data.</text>
</comment>
<dbReference type="EMBL" id="VOSK01000583">
    <property type="protein sequence ID" value="MPR31213.1"/>
    <property type="molecule type" value="Genomic_DNA"/>
</dbReference>
<evidence type="ECO:0000313" key="2">
    <source>
        <dbReference type="EMBL" id="MPR31213.1"/>
    </source>
</evidence>
<dbReference type="InterPro" id="IPR052344">
    <property type="entry name" value="Transposase-related"/>
</dbReference>
<evidence type="ECO:0000259" key="1">
    <source>
        <dbReference type="Pfam" id="PF03050"/>
    </source>
</evidence>
<feature type="domain" description="Transposase IS66 central" evidence="1">
    <location>
        <begin position="22"/>
        <end position="232"/>
    </location>
</feature>
<sequence length="264" mass="29915">MNRRYHARHPKSRGPARMDTYEATYRQILTQITQGPLVHADETKAGVTKGAINGGGHYMWVFTNLTSVAYVHAETREAVILEEVLKGFSGVLVSDFYAAYDSVPCAQQKCLIHLMRDINEQVCKNPFNEELASIAQGFGDLLREIVETIDTYGLKARHLRKHKRSAASFITLECKTEAGSVLRKRIEKNKGRLFTFLEYDNVPWNNNNAEHAVHAYVKLRNGLIASTPKGAKEYAVLLSIQQTLQYRGRNFLDFLRSGHTDIDE</sequence>
<dbReference type="Pfam" id="PF03050">
    <property type="entry name" value="DDE_Tnp_IS66"/>
    <property type="match status" value="1"/>
</dbReference>
<proteinExistence type="predicted"/>
<dbReference type="PANTHER" id="PTHR33678:SF2">
    <property type="match status" value="1"/>
</dbReference>
<dbReference type="Proteomes" id="UP000403266">
    <property type="component" value="Unassembled WGS sequence"/>
</dbReference>
<evidence type="ECO:0000313" key="3">
    <source>
        <dbReference type="Proteomes" id="UP000403266"/>
    </source>
</evidence>
<protein>
    <submittedName>
        <fullName evidence="2">Transposase</fullName>
    </submittedName>
</protein>
<accession>A0A5N7MW47</accession>
<organism evidence="2 3">
    <name type="scientific">Microvirga tunisiensis</name>
    <dbReference type="NCBI Taxonomy" id="2108360"/>
    <lineage>
        <taxon>Bacteria</taxon>
        <taxon>Pseudomonadati</taxon>
        <taxon>Pseudomonadota</taxon>
        <taxon>Alphaproteobacteria</taxon>
        <taxon>Hyphomicrobiales</taxon>
        <taxon>Methylobacteriaceae</taxon>
        <taxon>Microvirga</taxon>
    </lineage>
</organism>